<name>B1WQK9_CROS5</name>
<dbReference type="HOGENOM" id="CLU_3342764_0_0_3"/>
<proteinExistence type="predicted"/>
<sequence>MESVVRLREMIYGRNRKIVLLNAIAILGKDYGRRDET</sequence>
<evidence type="ECO:0000313" key="1">
    <source>
        <dbReference type="EMBL" id="ACB51720.1"/>
    </source>
</evidence>
<dbReference type="KEGG" id="cyt:cce_2370"/>
<protein>
    <submittedName>
        <fullName evidence="1">Uncharacterized protein</fullName>
    </submittedName>
</protein>
<dbReference type="Proteomes" id="UP000001203">
    <property type="component" value="Chromosome circular"/>
</dbReference>
<keyword evidence="2" id="KW-1185">Reference proteome</keyword>
<reference evidence="1 2" key="1">
    <citation type="journal article" date="2008" name="Proc. Natl. Acad. Sci. U.S.A.">
        <title>The genome of Cyanothece 51142, a unicellular diazotrophic cyanobacterium important in the marine nitrogen cycle.</title>
        <authorList>
            <person name="Welsh E.A."/>
            <person name="Liberton M."/>
            <person name="Stoeckel J."/>
            <person name="Loh T."/>
            <person name="Elvitigala T."/>
            <person name="Wang C."/>
            <person name="Wollam A."/>
            <person name="Fulton R.S."/>
            <person name="Clifton S.W."/>
            <person name="Jacobs J.M."/>
            <person name="Aurora R."/>
            <person name="Ghosh B.K."/>
            <person name="Sherman L.A."/>
            <person name="Smith R.D."/>
            <person name="Wilson R.K."/>
            <person name="Pakrasi H.B."/>
        </authorList>
    </citation>
    <scope>NUCLEOTIDE SEQUENCE [LARGE SCALE GENOMIC DNA]</scope>
    <source>
        <strain evidence="2">ATCC 51142 / BH68</strain>
    </source>
</reference>
<dbReference type="EMBL" id="CP000806">
    <property type="protein sequence ID" value="ACB51720.1"/>
    <property type="molecule type" value="Genomic_DNA"/>
</dbReference>
<evidence type="ECO:0000313" key="2">
    <source>
        <dbReference type="Proteomes" id="UP000001203"/>
    </source>
</evidence>
<gene>
    <name evidence="1" type="ordered locus">cce_2370</name>
</gene>
<organism evidence="1 2">
    <name type="scientific">Crocosphaera subtropica (strain ATCC 51142 / BH68)</name>
    <name type="common">Cyanothece sp. (strain ATCC 51142)</name>
    <dbReference type="NCBI Taxonomy" id="43989"/>
    <lineage>
        <taxon>Bacteria</taxon>
        <taxon>Bacillati</taxon>
        <taxon>Cyanobacteriota</taxon>
        <taxon>Cyanophyceae</taxon>
        <taxon>Oscillatoriophycideae</taxon>
        <taxon>Chroococcales</taxon>
        <taxon>Aphanothecaceae</taxon>
        <taxon>Crocosphaera</taxon>
        <taxon>Crocosphaera subtropica</taxon>
    </lineage>
</organism>
<dbReference type="STRING" id="43989.cce_2370"/>
<dbReference type="AlphaFoldDB" id="B1WQK9"/>
<accession>B1WQK9</accession>